<organism evidence="4 5">
    <name type="scientific">Kineococcus gynurae</name>
    <dbReference type="NCBI Taxonomy" id="452979"/>
    <lineage>
        <taxon>Bacteria</taxon>
        <taxon>Bacillati</taxon>
        <taxon>Actinomycetota</taxon>
        <taxon>Actinomycetes</taxon>
        <taxon>Kineosporiales</taxon>
        <taxon>Kineosporiaceae</taxon>
        <taxon>Kineococcus</taxon>
    </lineage>
</organism>
<dbReference type="EMBL" id="JBHMDM010000001">
    <property type="protein sequence ID" value="MFB9375837.1"/>
    <property type="molecule type" value="Genomic_DNA"/>
</dbReference>
<dbReference type="SMART" id="SM00420">
    <property type="entry name" value="HTH_DEOR"/>
    <property type="match status" value="1"/>
</dbReference>
<dbReference type="PANTHER" id="PTHR30363">
    <property type="entry name" value="HTH-TYPE TRANSCRIPTIONAL REGULATOR SRLR-RELATED"/>
    <property type="match status" value="1"/>
</dbReference>
<sequence>MSETAPAPSSEERRREIARLARTSGLASVEELSRRFGVTASTIRRDLARLHDDGLVTRTYGGAAPPIAHPEEPLRERTGAAFAAKRGIARWAATQVGVGETALLDAGTTVGALAHELRGHSPLTVVTTGLTSVQALADADDVQVVCLGGTLRHVSQGFVGPVTEAALERVTADVVFLGTDGVDADLGICEADLQQTRLKELLAGRAGRVFVLAHSVKVGARPFHAWARLPRPWVLVTDAAVEADALAPFHAAGIRVVVVDDEGRALEGTS</sequence>
<dbReference type="CDD" id="cd00090">
    <property type="entry name" value="HTH_ARSR"/>
    <property type="match status" value="1"/>
</dbReference>
<dbReference type="Pfam" id="PF08220">
    <property type="entry name" value="HTH_DeoR"/>
    <property type="match status" value="1"/>
</dbReference>
<dbReference type="SUPFAM" id="SSF46785">
    <property type="entry name" value="Winged helix' DNA-binding domain"/>
    <property type="match status" value="1"/>
</dbReference>
<accession>A0ABV5LP62</accession>
<proteinExistence type="predicted"/>
<dbReference type="Gene3D" id="3.40.50.1360">
    <property type="match status" value="1"/>
</dbReference>
<dbReference type="InterPro" id="IPR036388">
    <property type="entry name" value="WH-like_DNA-bd_sf"/>
</dbReference>
<keyword evidence="2" id="KW-0804">Transcription</keyword>
<keyword evidence="4" id="KW-0238">DNA-binding</keyword>
<keyword evidence="1" id="KW-0805">Transcription regulation</keyword>
<gene>
    <name evidence="4" type="ORF">ACFFVI_02540</name>
</gene>
<name>A0ABV5LP62_9ACTN</name>
<dbReference type="SUPFAM" id="SSF100950">
    <property type="entry name" value="NagB/RpiA/CoA transferase-like"/>
    <property type="match status" value="1"/>
</dbReference>
<dbReference type="InterPro" id="IPR050313">
    <property type="entry name" value="Carb_Metab_HTH_regulators"/>
</dbReference>
<protein>
    <submittedName>
        <fullName evidence="4">DeoR/GlpR family DNA-binding transcription regulator</fullName>
    </submittedName>
</protein>
<dbReference type="InterPro" id="IPR037171">
    <property type="entry name" value="NagB/RpiA_transferase-like"/>
</dbReference>
<evidence type="ECO:0000259" key="3">
    <source>
        <dbReference type="PROSITE" id="PS51000"/>
    </source>
</evidence>
<evidence type="ECO:0000256" key="1">
    <source>
        <dbReference type="ARBA" id="ARBA00023015"/>
    </source>
</evidence>
<reference evidence="4 5" key="1">
    <citation type="submission" date="2024-09" db="EMBL/GenBank/DDBJ databases">
        <authorList>
            <person name="Sun Q."/>
            <person name="Mori K."/>
        </authorList>
    </citation>
    <scope>NUCLEOTIDE SEQUENCE [LARGE SCALE GENOMIC DNA]</scope>
    <source>
        <strain evidence="4 5">TISTR 1856</strain>
    </source>
</reference>
<dbReference type="RefSeq" id="WP_380139831.1">
    <property type="nucleotide sequence ID" value="NZ_JBHLUI010000012.1"/>
</dbReference>
<comment type="caution">
    <text evidence="4">The sequence shown here is derived from an EMBL/GenBank/DDBJ whole genome shotgun (WGS) entry which is preliminary data.</text>
</comment>
<feature type="domain" description="HTH deoR-type" evidence="3">
    <location>
        <begin position="10"/>
        <end position="65"/>
    </location>
</feature>
<evidence type="ECO:0000313" key="4">
    <source>
        <dbReference type="EMBL" id="MFB9375837.1"/>
    </source>
</evidence>
<dbReference type="InterPro" id="IPR036390">
    <property type="entry name" value="WH_DNA-bd_sf"/>
</dbReference>
<dbReference type="PROSITE" id="PS51000">
    <property type="entry name" value="HTH_DEOR_2"/>
    <property type="match status" value="1"/>
</dbReference>
<dbReference type="InterPro" id="IPR014036">
    <property type="entry name" value="DeoR-like_C"/>
</dbReference>
<keyword evidence="5" id="KW-1185">Reference proteome</keyword>
<dbReference type="GO" id="GO:0003677">
    <property type="term" value="F:DNA binding"/>
    <property type="evidence" value="ECO:0007669"/>
    <property type="project" value="UniProtKB-KW"/>
</dbReference>
<dbReference type="Pfam" id="PF00455">
    <property type="entry name" value="DeoRC"/>
    <property type="match status" value="1"/>
</dbReference>
<evidence type="ECO:0000256" key="2">
    <source>
        <dbReference type="ARBA" id="ARBA00023163"/>
    </source>
</evidence>
<dbReference type="InterPro" id="IPR001034">
    <property type="entry name" value="DeoR_HTH"/>
</dbReference>
<evidence type="ECO:0000313" key="5">
    <source>
        <dbReference type="Proteomes" id="UP001589748"/>
    </source>
</evidence>
<dbReference type="PANTHER" id="PTHR30363:SF44">
    <property type="entry name" value="AGA OPERON TRANSCRIPTIONAL REPRESSOR-RELATED"/>
    <property type="match status" value="1"/>
</dbReference>
<dbReference type="SMART" id="SM01134">
    <property type="entry name" value="DeoRC"/>
    <property type="match status" value="1"/>
</dbReference>
<dbReference type="Gene3D" id="1.10.10.10">
    <property type="entry name" value="Winged helix-like DNA-binding domain superfamily/Winged helix DNA-binding domain"/>
    <property type="match status" value="1"/>
</dbReference>
<dbReference type="Proteomes" id="UP001589748">
    <property type="component" value="Unassembled WGS sequence"/>
</dbReference>
<dbReference type="PRINTS" id="PR00037">
    <property type="entry name" value="HTHLACR"/>
</dbReference>
<dbReference type="InterPro" id="IPR011991">
    <property type="entry name" value="ArsR-like_HTH"/>
</dbReference>